<dbReference type="InterPro" id="IPR005471">
    <property type="entry name" value="Tscrpt_reg_IclR_N"/>
</dbReference>
<evidence type="ECO:0000256" key="3">
    <source>
        <dbReference type="ARBA" id="ARBA00023163"/>
    </source>
</evidence>
<evidence type="ECO:0000259" key="5">
    <source>
        <dbReference type="PROSITE" id="PS51078"/>
    </source>
</evidence>
<keyword evidence="2" id="KW-0238">DNA-binding</keyword>
<dbReference type="InterPro" id="IPR036388">
    <property type="entry name" value="WH-like_DNA-bd_sf"/>
</dbReference>
<evidence type="ECO:0000313" key="7">
    <source>
        <dbReference type="Proteomes" id="UP000645462"/>
    </source>
</evidence>
<dbReference type="Gene3D" id="1.10.10.10">
    <property type="entry name" value="Winged helix-like DNA-binding domain superfamily/Winged helix DNA-binding domain"/>
    <property type="match status" value="1"/>
</dbReference>
<evidence type="ECO:0000259" key="4">
    <source>
        <dbReference type="PROSITE" id="PS51077"/>
    </source>
</evidence>
<evidence type="ECO:0000256" key="1">
    <source>
        <dbReference type="ARBA" id="ARBA00023015"/>
    </source>
</evidence>
<keyword evidence="1" id="KW-0805">Transcription regulation</keyword>
<sequence length="257" mass="27646">MRSVSGSGERLLAILGLFSEDTPEWTPEDMMRALGFSRPTLYRYLKTLKDAGYLVSLPQAGYTLGPRVTELDFLMRRSDPLITAADPHLAALAEAFIGSAFVVRFYDQKMLCVASRVSAPEPRSSYPRGRPMPIGKGAVSRAIVAFLPPKDRSALVSDYLDAFVTSGIGSTKEAVLTELKRIRRNRVAIARGEVTPGLVGVAAPILAGDGTPIGALCLSTEQAALTQDRLDALRTAIRDRAEAISDALTQPDARAIA</sequence>
<dbReference type="EMBL" id="BMFC01000002">
    <property type="protein sequence ID" value="GGB95197.1"/>
    <property type="molecule type" value="Genomic_DNA"/>
</dbReference>
<comment type="caution">
    <text evidence="6">The sequence shown here is derived from an EMBL/GenBank/DDBJ whole genome shotgun (WGS) entry which is preliminary data.</text>
</comment>
<dbReference type="Pfam" id="PF01614">
    <property type="entry name" value="IclR_C"/>
    <property type="match status" value="1"/>
</dbReference>
<dbReference type="Proteomes" id="UP000645462">
    <property type="component" value="Unassembled WGS sequence"/>
</dbReference>
<reference evidence="7" key="1">
    <citation type="journal article" date="2019" name="Int. J. Syst. Evol. Microbiol.">
        <title>The Global Catalogue of Microorganisms (GCM) 10K type strain sequencing project: providing services to taxonomists for standard genome sequencing and annotation.</title>
        <authorList>
            <consortium name="The Broad Institute Genomics Platform"/>
            <consortium name="The Broad Institute Genome Sequencing Center for Infectious Disease"/>
            <person name="Wu L."/>
            <person name="Ma J."/>
        </authorList>
    </citation>
    <scope>NUCLEOTIDE SEQUENCE [LARGE SCALE GENOMIC DNA]</scope>
    <source>
        <strain evidence="7">CGMCC 1.12478</strain>
    </source>
</reference>
<dbReference type="PROSITE" id="PS51077">
    <property type="entry name" value="HTH_ICLR"/>
    <property type="match status" value="1"/>
</dbReference>
<dbReference type="RefSeq" id="WP_188480871.1">
    <property type="nucleotide sequence ID" value="NZ_BMFC01000002.1"/>
</dbReference>
<keyword evidence="7" id="KW-1185">Reference proteome</keyword>
<dbReference type="Pfam" id="PF09339">
    <property type="entry name" value="HTH_IclR"/>
    <property type="match status" value="1"/>
</dbReference>
<dbReference type="PROSITE" id="PS51078">
    <property type="entry name" value="ICLR_ED"/>
    <property type="match status" value="1"/>
</dbReference>
<feature type="domain" description="IclR-ED" evidence="5">
    <location>
        <begin position="67"/>
        <end position="250"/>
    </location>
</feature>
<protein>
    <submittedName>
        <fullName evidence="6">Transcriptional regulator</fullName>
    </submittedName>
</protein>
<dbReference type="SUPFAM" id="SSF55781">
    <property type="entry name" value="GAF domain-like"/>
    <property type="match status" value="1"/>
</dbReference>
<dbReference type="SUPFAM" id="SSF46785">
    <property type="entry name" value="Winged helix' DNA-binding domain"/>
    <property type="match status" value="1"/>
</dbReference>
<evidence type="ECO:0000256" key="2">
    <source>
        <dbReference type="ARBA" id="ARBA00023125"/>
    </source>
</evidence>
<dbReference type="PANTHER" id="PTHR30136">
    <property type="entry name" value="HELIX-TURN-HELIX TRANSCRIPTIONAL REGULATOR, ICLR FAMILY"/>
    <property type="match status" value="1"/>
</dbReference>
<organism evidence="6 7">
    <name type="scientific">Marivita lacus</name>
    <dbReference type="NCBI Taxonomy" id="1323742"/>
    <lineage>
        <taxon>Bacteria</taxon>
        <taxon>Pseudomonadati</taxon>
        <taxon>Pseudomonadota</taxon>
        <taxon>Alphaproteobacteria</taxon>
        <taxon>Rhodobacterales</taxon>
        <taxon>Roseobacteraceae</taxon>
        <taxon>Marivita</taxon>
    </lineage>
</organism>
<feature type="domain" description="HTH iclR-type" evidence="4">
    <location>
        <begin position="5"/>
        <end position="66"/>
    </location>
</feature>
<dbReference type="InterPro" id="IPR029016">
    <property type="entry name" value="GAF-like_dom_sf"/>
</dbReference>
<dbReference type="InterPro" id="IPR014757">
    <property type="entry name" value="Tscrpt_reg_IclR_C"/>
</dbReference>
<name>A0ABQ1KBY7_9RHOB</name>
<dbReference type="InterPro" id="IPR050707">
    <property type="entry name" value="HTH_MetabolicPath_Reg"/>
</dbReference>
<evidence type="ECO:0000313" key="6">
    <source>
        <dbReference type="EMBL" id="GGB95197.1"/>
    </source>
</evidence>
<gene>
    <name evidence="6" type="ORF">GCM10011363_09820</name>
</gene>
<dbReference type="InterPro" id="IPR036390">
    <property type="entry name" value="WH_DNA-bd_sf"/>
</dbReference>
<dbReference type="Gene3D" id="3.30.450.40">
    <property type="match status" value="1"/>
</dbReference>
<dbReference type="PANTHER" id="PTHR30136:SF24">
    <property type="entry name" value="HTH-TYPE TRANSCRIPTIONAL REPRESSOR ALLR"/>
    <property type="match status" value="1"/>
</dbReference>
<accession>A0ABQ1KBY7</accession>
<keyword evidence="3" id="KW-0804">Transcription</keyword>
<proteinExistence type="predicted"/>
<dbReference type="SMART" id="SM00346">
    <property type="entry name" value="HTH_ICLR"/>
    <property type="match status" value="1"/>
</dbReference>